<dbReference type="HOGENOM" id="CLU_155899_2_0_11"/>
<dbReference type="AlphaFoldDB" id="K0UPZ9"/>
<organism evidence="2 3">
    <name type="scientific">Mycolicibacterium vaccae ATCC 25954</name>
    <dbReference type="NCBI Taxonomy" id="1194972"/>
    <lineage>
        <taxon>Bacteria</taxon>
        <taxon>Bacillati</taxon>
        <taxon>Actinomycetota</taxon>
        <taxon>Actinomycetes</taxon>
        <taxon>Mycobacteriales</taxon>
        <taxon>Mycobacteriaceae</taxon>
        <taxon>Mycolicibacterium</taxon>
    </lineage>
</organism>
<keyword evidence="1" id="KW-0732">Signal</keyword>
<gene>
    <name evidence="2" type="ORF">MVAC_28019</name>
</gene>
<proteinExistence type="predicted"/>
<evidence type="ECO:0008006" key="4">
    <source>
        <dbReference type="Google" id="ProtNLM"/>
    </source>
</evidence>
<dbReference type="Proteomes" id="UP000006072">
    <property type="component" value="Unassembled WGS sequence"/>
</dbReference>
<feature type="signal peptide" evidence="1">
    <location>
        <begin position="1"/>
        <end position="29"/>
    </location>
</feature>
<evidence type="ECO:0000256" key="1">
    <source>
        <dbReference type="SAM" id="SignalP"/>
    </source>
</evidence>
<evidence type="ECO:0000313" key="2">
    <source>
        <dbReference type="EMBL" id="EJZ04653.1"/>
    </source>
</evidence>
<dbReference type="RefSeq" id="WP_003934026.1">
    <property type="nucleotide sequence ID" value="NZ_JH814710.1"/>
</dbReference>
<dbReference type="PATRIC" id="fig|1194972.3.peg.5559"/>
<evidence type="ECO:0000313" key="3">
    <source>
        <dbReference type="Proteomes" id="UP000006072"/>
    </source>
</evidence>
<comment type="caution">
    <text evidence="2">The sequence shown here is derived from an EMBL/GenBank/DDBJ whole genome shotgun (WGS) entry which is preliminary data.</text>
</comment>
<sequence length="92" mass="8674">MAFSVVPPGLEAFSAANAAAAAAVSAAGAADHAANLASATAALGPIGAEYLAAYGSAQANNYAATLAVARLHAAIGVATEAAKASFIVTDNG</sequence>
<name>K0UPZ9_MYCVA</name>
<reference evidence="2 3" key="1">
    <citation type="journal article" date="2012" name="J. Bacteriol.">
        <title>Complete Genome Sequence of Mycobacterium vaccae Type Strain ATCC 25954.</title>
        <authorList>
            <person name="Ho Y.S."/>
            <person name="Adroub S.A."/>
            <person name="Abadi M."/>
            <person name="Al Alwan B."/>
            <person name="Alkhateeb R."/>
            <person name="Gao G."/>
            <person name="Ragab A."/>
            <person name="Ali S."/>
            <person name="van Soolingen D."/>
            <person name="Bitter W."/>
            <person name="Pain A."/>
            <person name="Abdallah A.M."/>
        </authorList>
    </citation>
    <scope>NUCLEOTIDE SEQUENCE [LARGE SCALE GENOMIC DNA]</scope>
    <source>
        <strain evidence="2 3">ATCC 25954</strain>
    </source>
</reference>
<feature type="chain" id="PRO_5003841737" description="PE family protein" evidence="1">
    <location>
        <begin position="30"/>
        <end position="92"/>
    </location>
</feature>
<accession>K0UPZ9</accession>
<dbReference type="EMBL" id="ALQA01000106">
    <property type="protein sequence ID" value="EJZ04653.1"/>
    <property type="molecule type" value="Genomic_DNA"/>
</dbReference>
<protein>
    <recommendedName>
        <fullName evidence="4">PE family protein</fullName>
    </recommendedName>
</protein>
<keyword evidence="3" id="KW-1185">Reference proteome</keyword>
<dbReference type="eggNOG" id="ENOG5032998">
    <property type="taxonomic scope" value="Bacteria"/>
</dbReference>